<dbReference type="InterPro" id="IPR001701">
    <property type="entry name" value="Glyco_hydro_9"/>
</dbReference>
<dbReference type="EC" id="3.2.1.4" evidence="3"/>
<dbReference type="EMBL" id="JADGMS010000005">
    <property type="protein sequence ID" value="KAF9682213.1"/>
    <property type="molecule type" value="Genomic_DNA"/>
</dbReference>
<evidence type="ECO:0000313" key="11">
    <source>
        <dbReference type="Proteomes" id="UP000657918"/>
    </source>
</evidence>
<dbReference type="Proteomes" id="UP000657918">
    <property type="component" value="Unassembled WGS sequence"/>
</dbReference>
<dbReference type="Pfam" id="PF00759">
    <property type="entry name" value="Glyco_hydro_9"/>
    <property type="match status" value="1"/>
</dbReference>
<protein>
    <recommendedName>
        <fullName evidence="3">cellulase</fullName>
        <ecNumber evidence="3">3.2.1.4</ecNumber>
    </recommendedName>
</protein>
<evidence type="ECO:0000256" key="2">
    <source>
        <dbReference type="ARBA" id="ARBA00007072"/>
    </source>
</evidence>
<dbReference type="PANTHER" id="PTHR22298">
    <property type="entry name" value="ENDO-1,4-BETA-GLUCANASE"/>
    <property type="match status" value="1"/>
</dbReference>
<comment type="caution">
    <text evidence="10">The sequence shown here is derived from an EMBL/GenBank/DDBJ whole genome shotgun (WGS) entry which is preliminary data.</text>
</comment>
<gene>
    <name evidence="10" type="ORF">SADUNF_Sadunf05G0085200</name>
</gene>
<keyword evidence="11" id="KW-1185">Reference proteome</keyword>
<evidence type="ECO:0000256" key="1">
    <source>
        <dbReference type="ARBA" id="ARBA00000966"/>
    </source>
</evidence>
<comment type="catalytic activity">
    <reaction evidence="1">
        <text>Endohydrolysis of (1-&gt;4)-beta-D-glucosidic linkages in cellulose, lichenin and cereal beta-D-glucans.</text>
        <dbReference type="EC" id="3.2.1.4"/>
    </reaction>
</comment>
<evidence type="ECO:0000256" key="8">
    <source>
        <dbReference type="ARBA" id="ARBA00023326"/>
    </source>
</evidence>
<accession>A0A835K7I7</accession>
<evidence type="ECO:0000313" key="10">
    <source>
        <dbReference type="EMBL" id="KAF9682213.1"/>
    </source>
</evidence>
<sequence>MVDGKLVNSKIMWRGDSGPLDGIEVNLDLSKGMYDVGDLMKFGFPMAPPITMCGSKYPQNVNHGRALILVYANIMCKDGFKWLDSINPNQKLLLE</sequence>
<reference evidence="10 11" key="1">
    <citation type="submission" date="2020-10" db="EMBL/GenBank/DDBJ databases">
        <title>Plant Genome Project.</title>
        <authorList>
            <person name="Zhang R.-G."/>
        </authorList>
    </citation>
    <scope>NUCLEOTIDE SEQUENCE [LARGE SCALE GENOMIC DNA]</scope>
    <source>
        <strain evidence="10">FAFU-HL-1</strain>
        <tissue evidence="10">Leaf</tissue>
    </source>
</reference>
<evidence type="ECO:0000256" key="7">
    <source>
        <dbReference type="ARBA" id="ARBA00023295"/>
    </source>
</evidence>
<dbReference type="Gene3D" id="1.50.10.10">
    <property type="match status" value="1"/>
</dbReference>
<dbReference type="SUPFAM" id="SSF48208">
    <property type="entry name" value="Six-hairpin glycosidases"/>
    <property type="match status" value="1"/>
</dbReference>
<proteinExistence type="inferred from homology"/>
<keyword evidence="7" id="KW-0326">Glycosidase</keyword>
<keyword evidence="6" id="KW-0119">Carbohydrate metabolism</keyword>
<evidence type="ECO:0000256" key="4">
    <source>
        <dbReference type="ARBA" id="ARBA00022801"/>
    </source>
</evidence>
<dbReference type="AlphaFoldDB" id="A0A835K7I7"/>
<evidence type="ECO:0000256" key="6">
    <source>
        <dbReference type="ARBA" id="ARBA00023277"/>
    </source>
</evidence>
<name>A0A835K7I7_9ROSI</name>
<dbReference type="OrthoDB" id="10257085at2759"/>
<dbReference type="GO" id="GO:0030245">
    <property type="term" value="P:cellulose catabolic process"/>
    <property type="evidence" value="ECO:0007669"/>
    <property type="project" value="UniProtKB-KW"/>
</dbReference>
<organism evidence="10 11">
    <name type="scientific">Salix dunnii</name>
    <dbReference type="NCBI Taxonomy" id="1413687"/>
    <lineage>
        <taxon>Eukaryota</taxon>
        <taxon>Viridiplantae</taxon>
        <taxon>Streptophyta</taxon>
        <taxon>Embryophyta</taxon>
        <taxon>Tracheophyta</taxon>
        <taxon>Spermatophyta</taxon>
        <taxon>Magnoliopsida</taxon>
        <taxon>eudicotyledons</taxon>
        <taxon>Gunneridae</taxon>
        <taxon>Pentapetalae</taxon>
        <taxon>rosids</taxon>
        <taxon>fabids</taxon>
        <taxon>Malpighiales</taxon>
        <taxon>Salicaceae</taxon>
        <taxon>Saliceae</taxon>
        <taxon>Salix</taxon>
    </lineage>
</organism>
<evidence type="ECO:0000256" key="5">
    <source>
        <dbReference type="ARBA" id="ARBA00023001"/>
    </source>
</evidence>
<keyword evidence="5" id="KW-0136">Cellulose degradation</keyword>
<evidence type="ECO:0000256" key="3">
    <source>
        <dbReference type="ARBA" id="ARBA00012601"/>
    </source>
</evidence>
<evidence type="ECO:0000259" key="9">
    <source>
        <dbReference type="Pfam" id="PF00759"/>
    </source>
</evidence>
<dbReference type="GO" id="GO:0008810">
    <property type="term" value="F:cellulase activity"/>
    <property type="evidence" value="ECO:0007669"/>
    <property type="project" value="UniProtKB-EC"/>
</dbReference>
<keyword evidence="4" id="KW-0378">Hydrolase</keyword>
<dbReference type="InterPro" id="IPR012341">
    <property type="entry name" value="6hp_glycosidase-like_sf"/>
</dbReference>
<keyword evidence="8" id="KW-0624">Polysaccharide degradation</keyword>
<dbReference type="InterPro" id="IPR008928">
    <property type="entry name" value="6-hairpin_glycosidase_sf"/>
</dbReference>
<feature type="domain" description="Glycoside hydrolase family 9" evidence="9">
    <location>
        <begin position="4"/>
        <end position="84"/>
    </location>
</feature>
<comment type="similarity">
    <text evidence="2">Belongs to the glycosyl hydrolase 9 (cellulase E) family.</text>
</comment>